<organism evidence="14 15">
    <name type="scientific">Stackebrandtia endophytica</name>
    <dbReference type="NCBI Taxonomy" id="1496996"/>
    <lineage>
        <taxon>Bacteria</taxon>
        <taxon>Bacillati</taxon>
        <taxon>Actinomycetota</taxon>
        <taxon>Actinomycetes</taxon>
        <taxon>Glycomycetales</taxon>
        <taxon>Glycomycetaceae</taxon>
        <taxon>Stackebrandtia</taxon>
    </lineage>
</organism>
<comment type="caution">
    <text evidence="11">Lacks conserved residue(s) required for the propagation of feature annotation.</text>
</comment>
<dbReference type="CDD" id="cd00378">
    <property type="entry name" value="SHMT"/>
    <property type="match status" value="1"/>
</dbReference>
<evidence type="ECO:0000256" key="6">
    <source>
        <dbReference type="ARBA" id="ARBA00022563"/>
    </source>
</evidence>
<comment type="function">
    <text evidence="10">Catalyzes the reversible interconversion of serine and glycine with tetrahydrofolate (THF) serving as the one-carbon carrier. This reaction serves as the major source of one-carbon groups required for the biosynthesis of purines, thymidylate, methionine, and other important biomolecules. Also exhibits THF-independent aldolase activity toward beta-hydroxyamino acids, producing glycine and aldehydes, via a retro-aldol mechanism. Thus, is able to catalyze the cleavage of L-allo-threonine.</text>
</comment>
<feature type="binding site" evidence="11">
    <location>
        <begin position="273"/>
        <end position="275"/>
    </location>
    <ligand>
        <name>(6S)-5,6,7,8-tetrahydrofolate</name>
        <dbReference type="ChEBI" id="CHEBI:57453"/>
    </ligand>
</feature>
<dbReference type="Proteomes" id="UP000317043">
    <property type="component" value="Unassembled WGS sequence"/>
</dbReference>
<feature type="compositionally biased region" description="Basic and acidic residues" evidence="12">
    <location>
        <begin position="1"/>
        <end position="37"/>
    </location>
</feature>
<dbReference type="GO" id="GO:0019264">
    <property type="term" value="P:glycine biosynthetic process from serine"/>
    <property type="evidence" value="ECO:0007669"/>
    <property type="project" value="UniProtKB-UniRule"/>
</dbReference>
<dbReference type="GO" id="GO:0030170">
    <property type="term" value="F:pyridoxal phosphate binding"/>
    <property type="evidence" value="ECO:0007669"/>
    <property type="project" value="UniProtKB-UniRule"/>
</dbReference>
<keyword evidence="7 11" id="KW-0028">Amino-acid biosynthesis</keyword>
<dbReference type="Gene3D" id="3.90.1150.10">
    <property type="entry name" value="Aspartate Aminotransferase, domain 1"/>
    <property type="match status" value="1"/>
</dbReference>
<reference evidence="14 15" key="1">
    <citation type="submission" date="2019-06" db="EMBL/GenBank/DDBJ databases">
        <title>Sequencing the genomes of 1000 actinobacteria strains.</title>
        <authorList>
            <person name="Klenk H.-P."/>
        </authorList>
    </citation>
    <scope>NUCLEOTIDE SEQUENCE [LARGE SCALE GENOMIC DNA]</scope>
    <source>
        <strain evidence="14 15">DSM 45928</strain>
    </source>
</reference>
<dbReference type="SUPFAM" id="SSF53383">
    <property type="entry name" value="PLP-dependent transferases"/>
    <property type="match status" value="1"/>
</dbReference>
<dbReference type="GO" id="GO:0042803">
    <property type="term" value="F:protein homodimerization activity"/>
    <property type="evidence" value="ECO:0007669"/>
    <property type="project" value="UniProtKB-ARBA"/>
</dbReference>
<evidence type="ECO:0000256" key="11">
    <source>
        <dbReference type="HAMAP-Rule" id="MF_00051"/>
    </source>
</evidence>
<sequence length="570" mass="62083">MKQTDDKADMVAEGYDPRQREARNLIDERQPGAEYHRLPPRTDYSQQYRGTDRPVALPRPREIDEYDGRDDVARAMATHPLFRGLLQELPPRTSPPSKEWLDRWSETARSILDLLYSRDPVTLSTDIAFCVNSVDRPTKETVRPMNDQYAQLTQRLADADPDVARLIEAEGKRQHDKIRLIASENYVSRAVLDATGTLLTNKYSEGYAGRRYYEGQQIIDQIEELAVSRAKSVFGVEHANVQPYSGSPANLAVYLAFLKPGDTVLGMSLPMGGHLTHGAKVSATGKWFNPVQYGVRRDTGRIDFDEVREIAQRERPKMIIAGGTAIPRTVDFAAFAEIAAEVDALLFADIAHIAGLVAGGAHPTPVGHAEVISTTTHKTLRGPRGAMLMSTEERAKPLDKAVFPGLQGGPHNHTTAAIAVALNEAAKPDFADYASQIVTNAQALAAAMTERGFDLVSGGTDNHLILVDLTSKDIGGKPAAKALDVAGIELNFNTVPFDTRKPFDPSGLRLGTAAITTRGMTAEHMPQIAAWMDDAITAGRDGKDEALESIAAQVRDFCAGFPIPGWPGGN</sequence>
<feature type="binding site" evidence="11">
    <location>
        <position position="269"/>
    </location>
    <ligand>
        <name>(6S)-5,6,7,8-tetrahydrofolate</name>
        <dbReference type="ChEBI" id="CHEBI:57453"/>
    </ligand>
</feature>
<comment type="pathway">
    <text evidence="11">Amino-acid biosynthesis; glycine biosynthesis; glycine from L-serine: step 1/1.</text>
</comment>
<dbReference type="FunFam" id="3.40.640.10:FF:000001">
    <property type="entry name" value="Serine hydroxymethyltransferase"/>
    <property type="match status" value="1"/>
</dbReference>
<dbReference type="PANTHER" id="PTHR11680">
    <property type="entry name" value="SERINE HYDROXYMETHYLTRANSFERASE"/>
    <property type="match status" value="1"/>
</dbReference>
<keyword evidence="15" id="KW-1185">Reference proteome</keyword>
<proteinExistence type="inferred from homology"/>
<dbReference type="GO" id="GO:0035999">
    <property type="term" value="P:tetrahydrofolate interconversion"/>
    <property type="evidence" value="ECO:0007669"/>
    <property type="project" value="UniProtKB-UniRule"/>
</dbReference>
<dbReference type="NCBIfam" id="NF000586">
    <property type="entry name" value="PRK00011.1"/>
    <property type="match status" value="1"/>
</dbReference>
<dbReference type="GO" id="GO:0005829">
    <property type="term" value="C:cytosol"/>
    <property type="evidence" value="ECO:0007669"/>
    <property type="project" value="TreeGrafter"/>
</dbReference>
<dbReference type="InParanoid" id="A0A543AX52"/>
<evidence type="ECO:0000256" key="2">
    <source>
        <dbReference type="ARBA" id="ARBA00004496"/>
    </source>
</evidence>
<dbReference type="InterPro" id="IPR039429">
    <property type="entry name" value="SHMT-like_dom"/>
</dbReference>
<dbReference type="AlphaFoldDB" id="A0A543AX52"/>
<protein>
    <recommendedName>
        <fullName evidence="11">Serine hydroxymethyltransferase</fullName>
        <shortName evidence="11">SHMT</shortName>
        <shortName evidence="11">Serine methylase</shortName>
        <ecNumber evidence="11">2.1.2.1</ecNumber>
    </recommendedName>
</protein>
<keyword evidence="9 11" id="KW-0663">Pyridoxal phosphate</keyword>
<dbReference type="InterPro" id="IPR001085">
    <property type="entry name" value="Ser_HO-MeTrfase"/>
</dbReference>
<evidence type="ECO:0000256" key="1">
    <source>
        <dbReference type="ARBA" id="ARBA00001933"/>
    </source>
</evidence>
<dbReference type="GO" id="GO:0032259">
    <property type="term" value="P:methylation"/>
    <property type="evidence" value="ECO:0007669"/>
    <property type="project" value="UniProtKB-KW"/>
</dbReference>
<comment type="caution">
    <text evidence="14">The sequence shown here is derived from an EMBL/GenBank/DDBJ whole genome shotgun (WGS) entry which is preliminary data.</text>
</comment>
<dbReference type="Pfam" id="PF00464">
    <property type="entry name" value="SHMT"/>
    <property type="match status" value="1"/>
</dbReference>
<dbReference type="GO" id="GO:0004372">
    <property type="term" value="F:glycine hydroxymethyltransferase activity"/>
    <property type="evidence" value="ECO:0007669"/>
    <property type="project" value="UniProtKB-UniRule"/>
</dbReference>
<dbReference type="GO" id="GO:0008168">
    <property type="term" value="F:methyltransferase activity"/>
    <property type="evidence" value="ECO:0007669"/>
    <property type="project" value="UniProtKB-KW"/>
</dbReference>
<comment type="pathway">
    <text evidence="11">One-carbon metabolism; tetrahydrofolate interconversion.</text>
</comment>
<feature type="binding site" evidence="11">
    <location>
        <position position="392"/>
    </location>
    <ligand>
        <name>(6S)-5,6,7,8-tetrahydrofolate</name>
        <dbReference type="ChEBI" id="CHEBI:57453"/>
    </ligand>
</feature>
<dbReference type="InterPro" id="IPR015424">
    <property type="entry name" value="PyrdxlP-dep_Trfase"/>
</dbReference>
<dbReference type="UniPathway" id="UPA00288">
    <property type="reaction ID" value="UER01023"/>
</dbReference>
<dbReference type="HAMAP" id="MF_00051">
    <property type="entry name" value="SHMT"/>
    <property type="match status" value="1"/>
</dbReference>
<evidence type="ECO:0000313" key="15">
    <source>
        <dbReference type="Proteomes" id="UP000317043"/>
    </source>
</evidence>
<dbReference type="Gene3D" id="3.40.640.10">
    <property type="entry name" value="Type I PLP-dependent aspartate aminotransferase-like (Major domain)"/>
    <property type="match status" value="1"/>
</dbReference>
<dbReference type="UniPathway" id="UPA00193"/>
<evidence type="ECO:0000256" key="4">
    <source>
        <dbReference type="ARBA" id="ARBA00011738"/>
    </source>
</evidence>
<comment type="cofactor">
    <cofactor evidence="1 11">
        <name>pyridoxal 5'-phosphate</name>
        <dbReference type="ChEBI" id="CHEBI:597326"/>
    </cofactor>
</comment>
<keyword evidence="8 11" id="KW-0808">Transferase</keyword>
<name>A0A543AX52_9ACTN</name>
<evidence type="ECO:0000256" key="5">
    <source>
        <dbReference type="ARBA" id="ARBA00022490"/>
    </source>
</evidence>
<comment type="catalytic activity">
    <reaction evidence="11">
        <text>(6R)-5,10-methylene-5,6,7,8-tetrahydrofolate + glycine + H2O = (6S)-5,6,7,8-tetrahydrofolate + L-serine</text>
        <dbReference type="Rhea" id="RHEA:15481"/>
        <dbReference type="ChEBI" id="CHEBI:15377"/>
        <dbReference type="ChEBI" id="CHEBI:15636"/>
        <dbReference type="ChEBI" id="CHEBI:33384"/>
        <dbReference type="ChEBI" id="CHEBI:57305"/>
        <dbReference type="ChEBI" id="CHEBI:57453"/>
        <dbReference type="EC" id="2.1.2.1"/>
    </reaction>
</comment>
<evidence type="ECO:0000256" key="9">
    <source>
        <dbReference type="ARBA" id="ARBA00022898"/>
    </source>
</evidence>
<dbReference type="InterPro" id="IPR049943">
    <property type="entry name" value="Ser_HO-MeTrfase-like"/>
</dbReference>
<evidence type="ECO:0000256" key="7">
    <source>
        <dbReference type="ARBA" id="ARBA00022605"/>
    </source>
</evidence>
<gene>
    <name evidence="11" type="primary">glyA</name>
    <name evidence="14" type="ORF">FB566_2707</name>
</gene>
<evidence type="ECO:0000256" key="3">
    <source>
        <dbReference type="ARBA" id="ARBA00006376"/>
    </source>
</evidence>
<dbReference type="FunCoup" id="A0A543AX52">
    <property type="interactions" value="480"/>
</dbReference>
<comment type="subcellular location">
    <subcellularLocation>
        <location evidence="2 11">Cytoplasm</location>
    </subcellularLocation>
</comment>
<feature type="site" description="Plays an important role in substrate specificity" evidence="11">
    <location>
        <position position="377"/>
    </location>
</feature>
<feature type="domain" description="Serine hydroxymethyltransferase-like" evidence="13">
    <location>
        <begin position="156"/>
        <end position="532"/>
    </location>
</feature>
<dbReference type="InterPro" id="IPR019798">
    <property type="entry name" value="Ser_HO-MeTrfase_PLP_BS"/>
</dbReference>
<evidence type="ECO:0000259" key="13">
    <source>
        <dbReference type="Pfam" id="PF00464"/>
    </source>
</evidence>
<comment type="subunit">
    <text evidence="4 11">Homodimer.</text>
</comment>
<dbReference type="InterPro" id="IPR015422">
    <property type="entry name" value="PyrdxlP-dep_Trfase_small"/>
</dbReference>
<comment type="similarity">
    <text evidence="3 11">Belongs to the SHMT family.</text>
</comment>
<evidence type="ECO:0000256" key="8">
    <source>
        <dbReference type="ARBA" id="ARBA00022679"/>
    </source>
</evidence>
<dbReference type="EC" id="2.1.2.1" evidence="11"/>
<evidence type="ECO:0000256" key="10">
    <source>
        <dbReference type="ARBA" id="ARBA00054606"/>
    </source>
</evidence>
<dbReference type="EMBL" id="VFOW01000001">
    <property type="protein sequence ID" value="TQL77157.1"/>
    <property type="molecule type" value="Genomic_DNA"/>
</dbReference>
<keyword evidence="5 11" id="KW-0963">Cytoplasm</keyword>
<evidence type="ECO:0000313" key="14">
    <source>
        <dbReference type="EMBL" id="TQL77157.1"/>
    </source>
</evidence>
<feature type="region of interest" description="Disordered" evidence="12">
    <location>
        <begin position="1"/>
        <end position="55"/>
    </location>
</feature>
<dbReference type="PANTHER" id="PTHR11680:SF50">
    <property type="entry name" value="SERINE HYDROXYMETHYLTRANSFERASE"/>
    <property type="match status" value="1"/>
</dbReference>
<feature type="modified residue" description="N6-(pyridoxal phosphate)lysine" evidence="11">
    <location>
        <position position="378"/>
    </location>
</feature>
<dbReference type="PROSITE" id="PS00096">
    <property type="entry name" value="SHMT"/>
    <property type="match status" value="1"/>
</dbReference>
<evidence type="ECO:0000256" key="12">
    <source>
        <dbReference type="SAM" id="MobiDB-lite"/>
    </source>
</evidence>
<accession>A0A543AX52</accession>
<dbReference type="InterPro" id="IPR015421">
    <property type="entry name" value="PyrdxlP-dep_Trfase_major"/>
</dbReference>
<keyword evidence="14" id="KW-0489">Methyltransferase</keyword>
<keyword evidence="6 11" id="KW-0554">One-carbon metabolism</keyword>